<reference evidence="7" key="1">
    <citation type="journal article" date="2020" name="Stud. Mycol.">
        <title>101 Dothideomycetes genomes: a test case for predicting lifestyles and emergence of pathogens.</title>
        <authorList>
            <person name="Haridas S."/>
            <person name="Albert R."/>
            <person name="Binder M."/>
            <person name="Bloem J."/>
            <person name="Labutti K."/>
            <person name="Salamov A."/>
            <person name="Andreopoulos B."/>
            <person name="Baker S."/>
            <person name="Barry K."/>
            <person name="Bills G."/>
            <person name="Bluhm B."/>
            <person name="Cannon C."/>
            <person name="Castanera R."/>
            <person name="Culley D."/>
            <person name="Daum C."/>
            <person name="Ezra D."/>
            <person name="Gonzalez J."/>
            <person name="Henrissat B."/>
            <person name="Kuo A."/>
            <person name="Liang C."/>
            <person name="Lipzen A."/>
            <person name="Lutzoni F."/>
            <person name="Magnuson J."/>
            <person name="Mondo S."/>
            <person name="Nolan M."/>
            <person name="Ohm R."/>
            <person name="Pangilinan J."/>
            <person name="Park H.-J."/>
            <person name="Ramirez L."/>
            <person name="Alfaro M."/>
            <person name="Sun H."/>
            <person name="Tritt A."/>
            <person name="Yoshinaga Y."/>
            <person name="Zwiers L.-H."/>
            <person name="Turgeon B."/>
            <person name="Goodwin S."/>
            <person name="Spatafora J."/>
            <person name="Crous P."/>
            <person name="Grigoriev I."/>
        </authorList>
    </citation>
    <scope>NUCLEOTIDE SEQUENCE</scope>
    <source>
        <strain evidence="7">CBS 122681</strain>
    </source>
</reference>
<accession>A0A6A6SL82</accession>
<keyword evidence="3 5" id="KW-0479">Metal-binding</keyword>
<dbReference type="OrthoDB" id="3934656at2759"/>
<dbReference type="SUPFAM" id="SSF48264">
    <property type="entry name" value="Cytochrome P450"/>
    <property type="match status" value="1"/>
</dbReference>
<protein>
    <submittedName>
        <fullName evidence="7">Cytochrome P450</fullName>
    </submittedName>
</protein>
<keyword evidence="8" id="KW-1185">Reference proteome</keyword>
<gene>
    <name evidence="7" type="ORF">K491DRAFT_699085</name>
</gene>
<evidence type="ECO:0000256" key="3">
    <source>
        <dbReference type="ARBA" id="ARBA00022723"/>
    </source>
</evidence>
<dbReference type="GO" id="GO:0005506">
    <property type="term" value="F:iron ion binding"/>
    <property type="evidence" value="ECO:0007669"/>
    <property type="project" value="InterPro"/>
</dbReference>
<keyword evidence="6" id="KW-0503">Monooxygenase</keyword>
<evidence type="ECO:0000256" key="5">
    <source>
        <dbReference type="PIRSR" id="PIRSR602401-1"/>
    </source>
</evidence>
<keyword evidence="4 5" id="KW-0408">Iron</keyword>
<dbReference type="AlphaFoldDB" id="A0A6A6SL82"/>
<dbReference type="InterPro" id="IPR001128">
    <property type="entry name" value="Cyt_P450"/>
</dbReference>
<dbReference type="Gene3D" id="1.10.630.10">
    <property type="entry name" value="Cytochrome P450"/>
    <property type="match status" value="1"/>
</dbReference>
<dbReference type="CDD" id="cd11060">
    <property type="entry name" value="CYP57A1-like"/>
    <property type="match status" value="1"/>
</dbReference>
<dbReference type="InterPro" id="IPR050121">
    <property type="entry name" value="Cytochrome_P450_monoxygenase"/>
</dbReference>
<evidence type="ECO:0000256" key="1">
    <source>
        <dbReference type="ARBA" id="ARBA00001971"/>
    </source>
</evidence>
<proteinExistence type="inferred from homology"/>
<dbReference type="Pfam" id="PF00067">
    <property type="entry name" value="p450"/>
    <property type="match status" value="1"/>
</dbReference>
<evidence type="ECO:0000313" key="8">
    <source>
        <dbReference type="Proteomes" id="UP000799324"/>
    </source>
</evidence>
<dbReference type="InterPro" id="IPR017972">
    <property type="entry name" value="Cyt_P450_CS"/>
</dbReference>
<organism evidence="7 8">
    <name type="scientific">Lophiostoma macrostomum CBS 122681</name>
    <dbReference type="NCBI Taxonomy" id="1314788"/>
    <lineage>
        <taxon>Eukaryota</taxon>
        <taxon>Fungi</taxon>
        <taxon>Dikarya</taxon>
        <taxon>Ascomycota</taxon>
        <taxon>Pezizomycotina</taxon>
        <taxon>Dothideomycetes</taxon>
        <taxon>Pleosporomycetidae</taxon>
        <taxon>Pleosporales</taxon>
        <taxon>Lophiostomataceae</taxon>
        <taxon>Lophiostoma</taxon>
    </lineage>
</organism>
<dbReference type="GO" id="GO:0020037">
    <property type="term" value="F:heme binding"/>
    <property type="evidence" value="ECO:0007669"/>
    <property type="project" value="InterPro"/>
</dbReference>
<dbReference type="PROSITE" id="PS00086">
    <property type="entry name" value="CYTOCHROME_P450"/>
    <property type="match status" value="1"/>
</dbReference>
<dbReference type="PRINTS" id="PR00385">
    <property type="entry name" value="P450"/>
</dbReference>
<dbReference type="FunFam" id="1.10.630.10:FF:000050">
    <property type="entry name" value="Cytochrome P450 monooxygenase"/>
    <property type="match status" value="1"/>
</dbReference>
<name>A0A6A6SL82_9PLEO</name>
<evidence type="ECO:0000256" key="2">
    <source>
        <dbReference type="ARBA" id="ARBA00010617"/>
    </source>
</evidence>
<evidence type="ECO:0000256" key="4">
    <source>
        <dbReference type="ARBA" id="ARBA00023004"/>
    </source>
</evidence>
<dbReference type="GO" id="GO:0004497">
    <property type="term" value="F:monooxygenase activity"/>
    <property type="evidence" value="ECO:0007669"/>
    <property type="project" value="UniProtKB-KW"/>
</dbReference>
<comment type="similarity">
    <text evidence="2 6">Belongs to the cytochrome P450 family.</text>
</comment>
<dbReference type="PANTHER" id="PTHR24305">
    <property type="entry name" value="CYTOCHROME P450"/>
    <property type="match status" value="1"/>
</dbReference>
<dbReference type="EMBL" id="MU004551">
    <property type="protein sequence ID" value="KAF2648202.1"/>
    <property type="molecule type" value="Genomic_DNA"/>
</dbReference>
<keyword evidence="5 6" id="KW-0349">Heme</keyword>
<evidence type="ECO:0000313" key="7">
    <source>
        <dbReference type="EMBL" id="KAF2648202.1"/>
    </source>
</evidence>
<dbReference type="Proteomes" id="UP000799324">
    <property type="component" value="Unassembled WGS sequence"/>
</dbReference>
<feature type="binding site" description="axial binding residue" evidence="5">
    <location>
        <position position="437"/>
    </location>
    <ligand>
        <name>heme</name>
        <dbReference type="ChEBI" id="CHEBI:30413"/>
    </ligand>
    <ligandPart>
        <name>Fe</name>
        <dbReference type="ChEBI" id="CHEBI:18248"/>
    </ligandPart>
</feature>
<comment type="cofactor">
    <cofactor evidence="1 5">
        <name>heme</name>
        <dbReference type="ChEBI" id="CHEBI:30413"/>
    </cofactor>
</comment>
<keyword evidence="6" id="KW-0560">Oxidoreductase</keyword>
<dbReference type="InterPro" id="IPR036396">
    <property type="entry name" value="Cyt_P450_sf"/>
</dbReference>
<dbReference type="PANTHER" id="PTHR24305:SF232">
    <property type="entry name" value="P450, PUTATIVE (EUROFUNG)-RELATED"/>
    <property type="match status" value="1"/>
</dbReference>
<evidence type="ECO:0000256" key="6">
    <source>
        <dbReference type="RuleBase" id="RU000461"/>
    </source>
</evidence>
<dbReference type="PRINTS" id="PR00463">
    <property type="entry name" value="EP450I"/>
</dbReference>
<dbReference type="GO" id="GO:0016705">
    <property type="term" value="F:oxidoreductase activity, acting on paired donors, with incorporation or reduction of molecular oxygen"/>
    <property type="evidence" value="ECO:0007669"/>
    <property type="project" value="InterPro"/>
</dbReference>
<sequence>MQFLPEGSTPYILAFFAFTATLFPLLRRDPLRTVPGPLLARWTPLWMIYYSRNGNMHTKMIALHNKYGTLVRTGPNEISVSDPEAVKMIYGAGNKFRKSEWYSVWQGHRKFDLFAERDEAVHRAQRRLVSNPYSMDALKMLEPYVDQTLSVFLSRISQFGGKDAIIDMALWAQLFAFDVIGEVTFSRRFGFLDAGQDDGSFAQIDSALKSASWIGQIPWLFWAHDALSPVIGNWLGVAARHGSLRTFAAREIEARKDRGSDHRDMLEALTQIHREKPEEMSEMAVLSMATSNIFAGSDTTAISISAVLYYLCRFPRCKERLIDEILRVRKEGEGELTVSLAEANRMPYLQACINEALRLHPAVGMSLPRVVPAGGMEVDGRYIPAETVVGTNPWVIHRNTDLFGPDADTFRPERWRENNKGQLQRFNFTFGAGSRVCIGKNLSLIEISKLVPTLLLRFEIQLANPDAEVKQNCKWFVKQSGLYMRLKPRQVEL</sequence>
<dbReference type="InterPro" id="IPR002401">
    <property type="entry name" value="Cyt_P450_E_grp-I"/>
</dbReference>